<sequence length="73" mass="7656">MNLSVSSMFNWRPGSAAPQRSFSSEPREDDLMGSTETLSMATMIDSLSGACGSAWGGGRPAGLAFSLPEEKPT</sequence>
<reference evidence="2 3" key="1">
    <citation type="submission" date="2019-03" db="EMBL/GenBank/DDBJ databases">
        <title>First draft genome of Liparis tanakae, snailfish: a comprehensive survey of snailfish specific genes.</title>
        <authorList>
            <person name="Kim W."/>
            <person name="Song I."/>
            <person name="Jeong J.-H."/>
            <person name="Kim D."/>
            <person name="Kim S."/>
            <person name="Ryu S."/>
            <person name="Song J.Y."/>
            <person name="Lee S.K."/>
        </authorList>
    </citation>
    <scope>NUCLEOTIDE SEQUENCE [LARGE SCALE GENOMIC DNA]</scope>
    <source>
        <tissue evidence="2">Muscle</tissue>
    </source>
</reference>
<dbReference type="AlphaFoldDB" id="A0A4Z2F3H2"/>
<feature type="region of interest" description="Disordered" evidence="1">
    <location>
        <begin position="1"/>
        <end position="33"/>
    </location>
</feature>
<organism evidence="2 3">
    <name type="scientific">Liparis tanakae</name>
    <name type="common">Tanaka's snailfish</name>
    <dbReference type="NCBI Taxonomy" id="230148"/>
    <lineage>
        <taxon>Eukaryota</taxon>
        <taxon>Metazoa</taxon>
        <taxon>Chordata</taxon>
        <taxon>Craniata</taxon>
        <taxon>Vertebrata</taxon>
        <taxon>Euteleostomi</taxon>
        <taxon>Actinopterygii</taxon>
        <taxon>Neopterygii</taxon>
        <taxon>Teleostei</taxon>
        <taxon>Neoteleostei</taxon>
        <taxon>Acanthomorphata</taxon>
        <taxon>Eupercaria</taxon>
        <taxon>Perciformes</taxon>
        <taxon>Cottioidei</taxon>
        <taxon>Cottales</taxon>
        <taxon>Liparidae</taxon>
        <taxon>Liparis</taxon>
    </lineage>
</organism>
<name>A0A4Z2F3H2_9TELE</name>
<dbReference type="Proteomes" id="UP000314294">
    <property type="component" value="Unassembled WGS sequence"/>
</dbReference>
<comment type="caution">
    <text evidence="2">The sequence shown here is derived from an EMBL/GenBank/DDBJ whole genome shotgun (WGS) entry which is preliminary data.</text>
</comment>
<keyword evidence="3" id="KW-1185">Reference proteome</keyword>
<evidence type="ECO:0000313" key="2">
    <source>
        <dbReference type="EMBL" id="TNN35430.1"/>
    </source>
</evidence>
<proteinExistence type="predicted"/>
<dbReference type="EMBL" id="SRLO01001770">
    <property type="protein sequence ID" value="TNN35430.1"/>
    <property type="molecule type" value="Genomic_DNA"/>
</dbReference>
<accession>A0A4Z2F3H2</accession>
<evidence type="ECO:0000313" key="3">
    <source>
        <dbReference type="Proteomes" id="UP000314294"/>
    </source>
</evidence>
<protein>
    <submittedName>
        <fullName evidence="2">Uncharacterized protein</fullName>
    </submittedName>
</protein>
<gene>
    <name evidence="2" type="ORF">EYF80_054407</name>
</gene>
<evidence type="ECO:0000256" key="1">
    <source>
        <dbReference type="SAM" id="MobiDB-lite"/>
    </source>
</evidence>